<dbReference type="Pfam" id="PF00005">
    <property type="entry name" value="ABC_tran"/>
    <property type="match status" value="1"/>
</dbReference>
<evidence type="ECO:0000256" key="4">
    <source>
        <dbReference type="ARBA" id="ARBA00022598"/>
    </source>
</evidence>
<dbReference type="InterPro" id="IPR003439">
    <property type="entry name" value="ABC_transporter-like_ATP-bd"/>
</dbReference>
<dbReference type="SUPFAM" id="SSF51735">
    <property type="entry name" value="NAD(P)-binding Rossmann-fold domains"/>
    <property type="match status" value="1"/>
</dbReference>
<accession>A0A0V0RWF1</accession>
<dbReference type="GO" id="GO:0004830">
    <property type="term" value="F:tryptophan-tRNA ligase activity"/>
    <property type="evidence" value="ECO:0007669"/>
    <property type="project" value="UniProtKB-EC"/>
</dbReference>
<name>A0A0V0RWF1_9BILA</name>
<dbReference type="GO" id="GO:0006436">
    <property type="term" value="P:tryptophanyl-tRNA aminoacylation"/>
    <property type="evidence" value="ECO:0007669"/>
    <property type="project" value="InterPro"/>
</dbReference>
<dbReference type="SMART" id="SM00382">
    <property type="entry name" value="AAA"/>
    <property type="match status" value="1"/>
</dbReference>
<dbReference type="InterPro" id="IPR027417">
    <property type="entry name" value="P-loop_NTPase"/>
</dbReference>
<dbReference type="AlphaFoldDB" id="A0A0V0RWF1"/>
<dbReference type="PRINTS" id="PR01039">
    <property type="entry name" value="TRNASYNTHTRP"/>
</dbReference>
<evidence type="ECO:0000313" key="11">
    <source>
        <dbReference type="EMBL" id="KRX18800.1"/>
    </source>
</evidence>
<dbReference type="Gene3D" id="1.10.240.10">
    <property type="entry name" value="Tyrosyl-Transfer RNA Synthetase"/>
    <property type="match status" value="1"/>
</dbReference>
<dbReference type="CDD" id="cd00806">
    <property type="entry name" value="TrpRS_core"/>
    <property type="match status" value="1"/>
</dbReference>
<dbReference type="GO" id="GO:0046168">
    <property type="term" value="P:glycerol-3-phosphate catabolic process"/>
    <property type="evidence" value="ECO:0007669"/>
    <property type="project" value="InterPro"/>
</dbReference>
<evidence type="ECO:0000256" key="3">
    <source>
        <dbReference type="ARBA" id="ARBA00013161"/>
    </source>
</evidence>
<feature type="domain" description="ABC transporter" evidence="10">
    <location>
        <begin position="139"/>
        <end position="370"/>
    </location>
</feature>
<keyword evidence="6 11" id="KW-0067">ATP-binding</keyword>
<evidence type="ECO:0000256" key="9">
    <source>
        <dbReference type="ARBA" id="ARBA00030268"/>
    </source>
</evidence>
<dbReference type="Proteomes" id="UP000054630">
    <property type="component" value="Unassembled WGS sequence"/>
</dbReference>
<dbReference type="GO" id="GO:0005739">
    <property type="term" value="C:mitochondrion"/>
    <property type="evidence" value="ECO:0007669"/>
    <property type="project" value="UniProtKB-SubCell"/>
</dbReference>
<dbReference type="SUPFAM" id="SSF52374">
    <property type="entry name" value="Nucleotidylyl transferase"/>
    <property type="match status" value="1"/>
</dbReference>
<evidence type="ECO:0000313" key="12">
    <source>
        <dbReference type="Proteomes" id="UP000054630"/>
    </source>
</evidence>
<evidence type="ECO:0000256" key="8">
    <source>
        <dbReference type="ARBA" id="ARBA00023146"/>
    </source>
</evidence>
<dbReference type="Pfam" id="PF01210">
    <property type="entry name" value="NAD_Gly3P_dh_N"/>
    <property type="match status" value="1"/>
</dbReference>
<evidence type="ECO:0000256" key="7">
    <source>
        <dbReference type="ARBA" id="ARBA00022917"/>
    </source>
</evidence>
<dbReference type="InterPro" id="IPR003593">
    <property type="entry name" value="AAA+_ATPase"/>
</dbReference>
<dbReference type="GO" id="GO:0051287">
    <property type="term" value="F:NAD binding"/>
    <property type="evidence" value="ECO:0007669"/>
    <property type="project" value="InterPro"/>
</dbReference>
<dbReference type="Pfam" id="PF00579">
    <property type="entry name" value="tRNA-synt_1b"/>
    <property type="match status" value="1"/>
</dbReference>
<organism evidence="11 12">
    <name type="scientific">Trichinella nelsoni</name>
    <dbReference type="NCBI Taxonomy" id="6336"/>
    <lineage>
        <taxon>Eukaryota</taxon>
        <taxon>Metazoa</taxon>
        <taxon>Ecdysozoa</taxon>
        <taxon>Nematoda</taxon>
        <taxon>Enoplea</taxon>
        <taxon>Dorylaimia</taxon>
        <taxon>Trichinellida</taxon>
        <taxon>Trichinellidae</taxon>
        <taxon>Trichinella</taxon>
    </lineage>
</organism>
<dbReference type="OrthoDB" id="6593433at2759"/>
<keyword evidence="8" id="KW-0030">Aminoacyl-tRNA synthetase</keyword>
<dbReference type="PROSITE" id="PS00178">
    <property type="entry name" value="AA_TRNA_LIGASE_I"/>
    <property type="match status" value="1"/>
</dbReference>
<protein>
    <recommendedName>
        <fullName evidence="3">tryptophan--tRNA ligase</fullName>
        <ecNumber evidence="3">6.1.1.2</ecNumber>
    </recommendedName>
    <alternativeName>
        <fullName evidence="9">Tryptophanyl-tRNA synthetase</fullName>
    </alternativeName>
</protein>
<dbReference type="InterPro" id="IPR036291">
    <property type="entry name" value="NAD(P)-bd_dom_sf"/>
</dbReference>
<gene>
    <name evidence="11" type="primary">Abce1</name>
    <name evidence="11" type="ORF">T07_15142</name>
</gene>
<dbReference type="InterPro" id="IPR011128">
    <property type="entry name" value="G3P_DH_NAD-dep_N"/>
</dbReference>
<dbReference type="PROSITE" id="PS00211">
    <property type="entry name" value="ABC_TRANSPORTER_1"/>
    <property type="match status" value="1"/>
</dbReference>
<dbReference type="Gene3D" id="3.40.50.300">
    <property type="entry name" value="P-loop containing nucleotide triphosphate hydrolases"/>
    <property type="match status" value="2"/>
</dbReference>
<proteinExistence type="inferred from homology"/>
<dbReference type="Gene3D" id="3.40.50.720">
    <property type="entry name" value="NAD(P)-binding Rossmann-like Domain"/>
    <property type="match status" value="1"/>
</dbReference>
<dbReference type="InterPro" id="IPR001412">
    <property type="entry name" value="aa-tRNA-synth_I_CS"/>
</dbReference>
<dbReference type="SUPFAM" id="SSF52540">
    <property type="entry name" value="P-loop containing nucleoside triphosphate hydrolases"/>
    <property type="match status" value="2"/>
</dbReference>
<dbReference type="EMBL" id="JYDL01000068">
    <property type="protein sequence ID" value="KRX18800.1"/>
    <property type="molecule type" value="Genomic_DNA"/>
</dbReference>
<comment type="similarity">
    <text evidence="2">Belongs to the class-I aminoacyl-tRNA synthetase family.</text>
</comment>
<keyword evidence="4" id="KW-0436">Ligase</keyword>
<evidence type="ECO:0000259" key="10">
    <source>
        <dbReference type="PROSITE" id="PS50893"/>
    </source>
</evidence>
<dbReference type="PANTHER" id="PTHR19248">
    <property type="entry name" value="ATP-BINDING TRANSPORT PROTEIN-RELATED"/>
    <property type="match status" value="1"/>
</dbReference>
<sequence length="913" mass="102806">MDRNVADLSGGELQRFAIAVVCIQRADIYMFDEPSSYLDVKQRLKAAVAVRSLVHSDNFSIVVEHDLSVLDYLSDFICVLYGVPGAYGVVTMPFSVREGINIFLDGFVPTENLRFRETSLSFKVSDQGLEEHVSRACGFQYPSMKKSLGMRVSQYLSNFELTVEAGNFSDSEIIVLLGENGTGKTTMIRMLAGRLEPDVNTGEIPQLNISYKPQKISPKSNCKVSELLRSKIPDTFVHPQFVAEVLKPLNIEDILDQDVQNLSGGELQRVALVLCLGKSADVYLIDEPSAYLDSEQRLHAAKVIKRRANIPQSLLKGMNRFLERLDITFRRDPNNYRPRINKLNSVKLIIFLNVIAMQSGLLERCRLMKVIFCAAYRGCSDGPTVIMSGIQPSGRLHVGNYFGVISQLLKLQADGCQLYVSVADLHAMTVPRQPDELRRNVFNVTSGLLACGLGTGRGTALFQQSRLGEHSELCWMLGTLVTLPKLLRMSHYREKAASYRDGNVPLALLTYPVLQAADVLLYRARAVPVGEDQSQHLRLAHRLAELFNNKYSIRFFPLPERLLSNWPRLKNLREPDKKMSKSQPAGCIFLDDTADEIRSKVKKAVTDSSGGLWFDPQRRPGVSNLIRLKAACTDSTVDDVVARCAGQDVVQFKENLAEALVETLKPIRLKYQALEKQPDQLKAALDDGLAKASVRAQQTMVAFKRIVGLTFYRLTMRSRLSTLKVVVNFFRCNHSVTMRKVKNRKYMLYANMTGRDEELFRFYGKVTQQHRRLFLMLLSLTCQQIVYKVQVEAQCANRRHRFEGQLAVFGDNDIICTNCLLFPMLVYLVSDNPNLAMVHKVAIVGGGSWGSALSVIVGESVERKKHLFDTSVKLWLLREEVNGEDLAELINRQHENVKYLPGIQLPKNIVNQN</sequence>
<dbReference type="InterPro" id="IPR017871">
    <property type="entry name" value="ABC_transporter-like_CS"/>
</dbReference>
<dbReference type="GO" id="GO:0016887">
    <property type="term" value="F:ATP hydrolysis activity"/>
    <property type="evidence" value="ECO:0007669"/>
    <property type="project" value="InterPro"/>
</dbReference>
<comment type="subcellular location">
    <subcellularLocation>
        <location evidence="1">Mitochondrion</location>
    </subcellularLocation>
</comment>
<comment type="caution">
    <text evidence="11">The sequence shown here is derived from an EMBL/GenBank/DDBJ whole genome shotgun (WGS) entry which is preliminary data.</text>
</comment>
<keyword evidence="7" id="KW-0648">Protein biosynthesis</keyword>
<dbReference type="InterPro" id="IPR002305">
    <property type="entry name" value="aa-tRNA-synth_Ic"/>
</dbReference>
<dbReference type="GO" id="GO:0016616">
    <property type="term" value="F:oxidoreductase activity, acting on the CH-OH group of donors, NAD or NADP as acceptor"/>
    <property type="evidence" value="ECO:0007669"/>
    <property type="project" value="InterPro"/>
</dbReference>
<dbReference type="FunFam" id="1.10.240.10:FF:000002">
    <property type="entry name" value="Tryptophan--tRNA ligase"/>
    <property type="match status" value="1"/>
</dbReference>
<reference evidence="11 12" key="1">
    <citation type="submission" date="2015-01" db="EMBL/GenBank/DDBJ databases">
        <title>Evolution of Trichinella species and genotypes.</title>
        <authorList>
            <person name="Korhonen P.K."/>
            <person name="Edoardo P."/>
            <person name="Giuseppe L.R."/>
            <person name="Gasser R.B."/>
        </authorList>
    </citation>
    <scope>NUCLEOTIDE SEQUENCE [LARGE SCALE GENOMIC DNA]</scope>
    <source>
        <strain evidence="11">ISS37</strain>
    </source>
</reference>
<dbReference type="NCBIfam" id="TIGR00233">
    <property type="entry name" value="trpS"/>
    <property type="match status" value="1"/>
</dbReference>
<evidence type="ECO:0000256" key="5">
    <source>
        <dbReference type="ARBA" id="ARBA00022741"/>
    </source>
</evidence>
<dbReference type="PROSITE" id="PS50893">
    <property type="entry name" value="ABC_TRANSPORTER_2"/>
    <property type="match status" value="1"/>
</dbReference>
<keyword evidence="12" id="KW-1185">Reference proteome</keyword>
<dbReference type="InterPro" id="IPR013283">
    <property type="entry name" value="RLI1"/>
</dbReference>
<dbReference type="InterPro" id="IPR002306">
    <property type="entry name" value="Trp-tRNA-ligase"/>
</dbReference>
<evidence type="ECO:0000256" key="2">
    <source>
        <dbReference type="ARBA" id="ARBA00005594"/>
    </source>
</evidence>
<evidence type="ECO:0000256" key="6">
    <source>
        <dbReference type="ARBA" id="ARBA00022840"/>
    </source>
</evidence>
<evidence type="ECO:0000256" key="1">
    <source>
        <dbReference type="ARBA" id="ARBA00004173"/>
    </source>
</evidence>
<dbReference type="Gene3D" id="3.40.50.620">
    <property type="entry name" value="HUPs"/>
    <property type="match status" value="1"/>
</dbReference>
<keyword evidence="5" id="KW-0547">Nucleotide-binding</keyword>
<dbReference type="STRING" id="6336.A0A0V0RWF1"/>
<dbReference type="EC" id="6.1.1.2" evidence="3"/>
<dbReference type="InterPro" id="IPR014729">
    <property type="entry name" value="Rossmann-like_a/b/a_fold"/>
</dbReference>
<dbReference type="GO" id="GO:0005524">
    <property type="term" value="F:ATP binding"/>
    <property type="evidence" value="ECO:0007669"/>
    <property type="project" value="UniProtKB-KW"/>
</dbReference>